<dbReference type="Proteomes" id="UP000054477">
    <property type="component" value="Unassembled WGS sequence"/>
</dbReference>
<dbReference type="HOGENOM" id="CLU_2365260_0_0_1"/>
<proteinExistence type="predicted"/>
<organism evidence="2 3">
    <name type="scientific">Laccaria amethystina LaAM-08-1</name>
    <dbReference type="NCBI Taxonomy" id="1095629"/>
    <lineage>
        <taxon>Eukaryota</taxon>
        <taxon>Fungi</taxon>
        <taxon>Dikarya</taxon>
        <taxon>Basidiomycota</taxon>
        <taxon>Agaricomycotina</taxon>
        <taxon>Agaricomycetes</taxon>
        <taxon>Agaricomycetidae</taxon>
        <taxon>Agaricales</taxon>
        <taxon>Agaricineae</taxon>
        <taxon>Hydnangiaceae</taxon>
        <taxon>Laccaria</taxon>
    </lineage>
</organism>
<dbReference type="AlphaFoldDB" id="A0A0C9X7C7"/>
<evidence type="ECO:0000256" key="1">
    <source>
        <dbReference type="SAM" id="MobiDB-lite"/>
    </source>
</evidence>
<feature type="compositionally biased region" description="Acidic residues" evidence="1">
    <location>
        <begin position="16"/>
        <end position="27"/>
    </location>
</feature>
<reference evidence="2 3" key="1">
    <citation type="submission" date="2014-04" db="EMBL/GenBank/DDBJ databases">
        <authorList>
            <consortium name="DOE Joint Genome Institute"/>
            <person name="Kuo A."/>
            <person name="Kohler A."/>
            <person name="Nagy L.G."/>
            <person name="Floudas D."/>
            <person name="Copeland A."/>
            <person name="Barry K.W."/>
            <person name="Cichocki N."/>
            <person name="Veneault-Fourrey C."/>
            <person name="LaButti K."/>
            <person name="Lindquist E.A."/>
            <person name="Lipzen A."/>
            <person name="Lundell T."/>
            <person name="Morin E."/>
            <person name="Murat C."/>
            <person name="Sun H."/>
            <person name="Tunlid A."/>
            <person name="Henrissat B."/>
            <person name="Grigoriev I.V."/>
            <person name="Hibbett D.S."/>
            <person name="Martin F."/>
            <person name="Nordberg H.P."/>
            <person name="Cantor M.N."/>
            <person name="Hua S.X."/>
        </authorList>
    </citation>
    <scope>NUCLEOTIDE SEQUENCE [LARGE SCALE GENOMIC DNA]</scope>
    <source>
        <strain evidence="2 3">LaAM-08-1</strain>
    </source>
</reference>
<protein>
    <submittedName>
        <fullName evidence="2">Uncharacterized protein</fullName>
    </submittedName>
</protein>
<feature type="region of interest" description="Disordered" evidence="1">
    <location>
        <begin position="1"/>
        <end position="84"/>
    </location>
</feature>
<keyword evidence="3" id="KW-1185">Reference proteome</keyword>
<reference evidence="3" key="2">
    <citation type="submission" date="2015-01" db="EMBL/GenBank/DDBJ databases">
        <title>Evolutionary Origins and Diversification of the Mycorrhizal Mutualists.</title>
        <authorList>
            <consortium name="DOE Joint Genome Institute"/>
            <consortium name="Mycorrhizal Genomics Consortium"/>
            <person name="Kohler A."/>
            <person name="Kuo A."/>
            <person name="Nagy L.G."/>
            <person name="Floudas D."/>
            <person name="Copeland A."/>
            <person name="Barry K.W."/>
            <person name="Cichocki N."/>
            <person name="Veneault-Fourrey C."/>
            <person name="LaButti K."/>
            <person name="Lindquist E.A."/>
            <person name="Lipzen A."/>
            <person name="Lundell T."/>
            <person name="Morin E."/>
            <person name="Murat C."/>
            <person name="Riley R."/>
            <person name="Ohm R."/>
            <person name="Sun H."/>
            <person name="Tunlid A."/>
            <person name="Henrissat B."/>
            <person name="Grigoriev I.V."/>
            <person name="Hibbett D.S."/>
            <person name="Martin F."/>
        </authorList>
    </citation>
    <scope>NUCLEOTIDE SEQUENCE [LARGE SCALE GENOMIC DNA]</scope>
    <source>
        <strain evidence="3">LaAM-08-1</strain>
    </source>
</reference>
<evidence type="ECO:0000313" key="2">
    <source>
        <dbReference type="EMBL" id="KIJ92317.1"/>
    </source>
</evidence>
<evidence type="ECO:0000313" key="3">
    <source>
        <dbReference type="Proteomes" id="UP000054477"/>
    </source>
</evidence>
<accession>A0A0C9X7C7</accession>
<name>A0A0C9X7C7_9AGAR</name>
<feature type="non-terminal residue" evidence="2">
    <location>
        <position position="1"/>
    </location>
</feature>
<sequence length="96" mass="10477">TNQCQRPTWKCLTQPVEEDQDGEEEEEPKSSQVASKKKKASSKTKEKGNAPVKSKGKGKGKGGGTEILDTDIISRNLKAERSVSDHIKLAVRSDIP</sequence>
<dbReference type="EMBL" id="KN838919">
    <property type="protein sequence ID" value="KIJ92317.1"/>
    <property type="molecule type" value="Genomic_DNA"/>
</dbReference>
<gene>
    <name evidence="2" type="ORF">K443DRAFT_13692</name>
</gene>